<protein>
    <submittedName>
        <fullName evidence="1">Uncharacterized protein</fullName>
    </submittedName>
</protein>
<name>A0ABR3RIB8_9PLEO</name>
<dbReference type="PANTHER" id="PTHR37540">
    <property type="entry name" value="TRANSCRIPTION FACTOR (ACR-2), PUTATIVE-RELATED-RELATED"/>
    <property type="match status" value="1"/>
</dbReference>
<sequence>MPTASLPELYPLDHYIDQESLSVEHLPPPENEGALTTALMTASAHNDYVSYQGLTDNTRHLIANTISYLNGLLDKDDVRSRNTAVCTILHLTAVAMLCGEYSEAFIHLYGMSEILRLYKAQQASCDVTRTTCHYIYDVLKFKIERVAFCLYNITGRNGPFFTEPPSWDPLDSDPRWTYEALSGSPKLDSLFYDLHAVCLEVQRKSANRLKVEAQYFRNAMHSLQARVLALPPGEGTPFAECLRLAITAAITSQTQLPMRRLEHPHLDHQFRRYLPRLECPADQQKRNVVLWIMMAAFIVSFDPEEEDIPWAEALFREAAGDTDDWEAVRLRVESVTWFPRYIDAQNEKTFNALRRRWPLQDKEPVQQSQSRPEAVLPLHIARRYSDSERFGLDASLGN</sequence>
<accession>A0ABR3RIB8</accession>
<dbReference type="PANTHER" id="PTHR37540:SF5">
    <property type="entry name" value="TRANSCRIPTION FACTOR DOMAIN-CONTAINING PROTEIN"/>
    <property type="match status" value="1"/>
</dbReference>
<dbReference type="EMBL" id="JAKJXO020000006">
    <property type="protein sequence ID" value="KAL1604112.1"/>
    <property type="molecule type" value="Genomic_DNA"/>
</dbReference>
<evidence type="ECO:0000313" key="1">
    <source>
        <dbReference type="EMBL" id="KAL1604112.1"/>
    </source>
</evidence>
<reference evidence="1 2" key="1">
    <citation type="submission" date="2024-02" db="EMBL/GenBank/DDBJ databases">
        <title>De novo assembly and annotation of 12 fungi associated with fruit tree decline syndrome in Ontario, Canada.</title>
        <authorList>
            <person name="Sulman M."/>
            <person name="Ellouze W."/>
            <person name="Ilyukhin E."/>
        </authorList>
    </citation>
    <scope>NUCLEOTIDE SEQUENCE [LARGE SCALE GENOMIC DNA]</scope>
    <source>
        <strain evidence="1 2">M42-189</strain>
    </source>
</reference>
<organism evidence="1 2">
    <name type="scientific">Paraconiothyrium brasiliense</name>
    <dbReference type="NCBI Taxonomy" id="300254"/>
    <lineage>
        <taxon>Eukaryota</taxon>
        <taxon>Fungi</taxon>
        <taxon>Dikarya</taxon>
        <taxon>Ascomycota</taxon>
        <taxon>Pezizomycotina</taxon>
        <taxon>Dothideomycetes</taxon>
        <taxon>Pleosporomycetidae</taxon>
        <taxon>Pleosporales</taxon>
        <taxon>Massarineae</taxon>
        <taxon>Didymosphaeriaceae</taxon>
        <taxon>Paraconiothyrium</taxon>
    </lineage>
</organism>
<keyword evidence="2" id="KW-1185">Reference proteome</keyword>
<comment type="caution">
    <text evidence="1">The sequence shown here is derived from an EMBL/GenBank/DDBJ whole genome shotgun (WGS) entry which is preliminary data.</text>
</comment>
<proteinExistence type="predicted"/>
<gene>
    <name evidence="1" type="ORF">SLS60_005705</name>
</gene>
<evidence type="ECO:0000313" key="2">
    <source>
        <dbReference type="Proteomes" id="UP001521785"/>
    </source>
</evidence>
<dbReference type="Proteomes" id="UP001521785">
    <property type="component" value="Unassembled WGS sequence"/>
</dbReference>